<dbReference type="PANTHER" id="PTHR10492:SF90">
    <property type="entry name" value="ATP-DEPENDENT DNA HELICASE"/>
    <property type="match status" value="1"/>
</dbReference>
<reference evidence="3" key="1">
    <citation type="submission" date="2016-04" db="EMBL/GenBank/DDBJ databases">
        <title>Cephalotus genome sequencing.</title>
        <authorList>
            <person name="Fukushima K."/>
            <person name="Hasebe M."/>
            <person name="Fang X."/>
        </authorList>
    </citation>
    <scope>NUCLEOTIDE SEQUENCE [LARGE SCALE GENOMIC DNA]</scope>
    <source>
        <strain evidence="3">cv. St1</strain>
    </source>
</reference>
<dbReference type="AlphaFoldDB" id="A0A1Q3CDW6"/>
<evidence type="ECO:0000259" key="1">
    <source>
        <dbReference type="Pfam" id="PF21530"/>
    </source>
</evidence>
<dbReference type="Proteomes" id="UP000187406">
    <property type="component" value="Unassembled WGS sequence"/>
</dbReference>
<comment type="caution">
    <text evidence="2">The sequence shown here is derived from an EMBL/GenBank/DDBJ whole genome shotgun (WGS) entry which is preliminary data.</text>
</comment>
<keyword evidence="3" id="KW-1185">Reference proteome</keyword>
<name>A0A1Q3CDW6_CEPFO</name>
<evidence type="ECO:0000313" key="3">
    <source>
        <dbReference type="Proteomes" id="UP000187406"/>
    </source>
</evidence>
<gene>
    <name evidence="2" type="ORF">CFOL_v3_21786</name>
</gene>
<protein>
    <submittedName>
        <fullName evidence="2">PIF1 domain-containing protein</fullName>
    </submittedName>
</protein>
<proteinExistence type="predicted"/>
<dbReference type="OrthoDB" id="1920387at2759"/>
<accession>A0A1Q3CDW6</accession>
<organism evidence="2 3">
    <name type="scientific">Cephalotus follicularis</name>
    <name type="common">Albany pitcher plant</name>
    <dbReference type="NCBI Taxonomy" id="3775"/>
    <lineage>
        <taxon>Eukaryota</taxon>
        <taxon>Viridiplantae</taxon>
        <taxon>Streptophyta</taxon>
        <taxon>Embryophyta</taxon>
        <taxon>Tracheophyta</taxon>
        <taxon>Spermatophyta</taxon>
        <taxon>Magnoliopsida</taxon>
        <taxon>eudicotyledons</taxon>
        <taxon>Gunneridae</taxon>
        <taxon>Pentapetalae</taxon>
        <taxon>rosids</taxon>
        <taxon>fabids</taxon>
        <taxon>Oxalidales</taxon>
        <taxon>Cephalotaceae</taxon>
        <taxon>Cephalotus</taxon>
    </lineage>
</organism>
<dbReference type="EMBL" id="BDDD01001772">
    <property type="protein sequence ID" value="GAV78318.1"/>
    <property type="molecule type" value="Genomic_DNA"/>
</dbReference>
<feature type="domain" description="DNA helicase Pif1-like 2B" evidence="1">
    <location>
        <begin position="3"/>
        <end position="28"/>
    </location>
</feature>
<dbReference type="InParanoid" id="A0A1Q3CDW6"/>
<dbReference type="InterPro" id="IPR049163">
    <property type="entry name" value="Pif1-like_2B_dom"/>
</dbReference>
<sequence>MEVPLMLLHNINQSCGLCNGTRLIVTHLASRVIQAEVITGNNIGSNRIIMGQLYVAITRVTSRE</sequence>
<dbReference type="PANTHER" id="PTHR10492">
    <property type="match status" value="1"/>
</dbReference>
<dbReference type="Pfam" id="PF21530">
    <property type="entry name" value="Pif1_2B_dom"/>
    <property type="match status" value="1"/>
</dbReference>
<dbReference type="STRING" id="3775.A0A1Q3CDW6"/>
<evidence type="ECO:0000313" key="2">
    <source>
        <dbReference type="EMBL" id="GAV78318.1"/>
    </source>
</evidence>